<dbReference type="InterPro" id="IPR038973">
    <property type="entry name" value="MutL/Mlh/Pms-like"/>
</dbReference>
<dbReference type="PROSITE" id="PS00058">
    <property type="entry name" value="DNA_MISMATCH_REPAIR_1"/>
    <property type="match status" value="1"/>
</dbReference>
<evidence type="ECO:0000259" key="3">
    <source>
        <dbReference type="SMART" id="SM00853"/>
    </source>
</evidence>
<dbReference type="Pfam" id="PF08676">
    <property type="entry name" value="MutL_C"/>
    <property type="match status" value="1"/>
</dbReference>
<dbReference type="InterPro" id="IPR014790">
    <property type="entry name" value="MutL_C"/>
</dbReference>
<dbReference type="STRING" id="61395.A0A1Y1W995"/>
<dbReference type="Gene3D" id="3.30.565.10">
    <property type="entry name" value="Histidine kinase-like ATPase, C-terminal domain"/>
    <property type="match status" value="1"/>
</dbReference>
<dbReference type="Proteomes" id="UP000193922">
    <property type="component" value="Unassembled WGS sequence"/>
</dbReference>
<dbReference type="Gene3D" id="3.30.1370.100">
    <property type="entry name" value="MutL, C-terminal domain, regulatory subdomain"/>
    <property type="match status" value="1"/>
</dbReference>
<dbReference type="InterPro" id="IPR014762">
    <property type="entry name" value="DNA_mismatch_repair_CS"/>
</dbReference>
<organism evidence="4 5">
    <name type="scientific">Linderina pennispora</name>
    <dbReference type="NCBI Taxonomy" id="61395"/>
    <lineage>
        <taxon>Eukaryota</taxon>
        <taxon>Fungi</taxon>
        <taxon>Fungi incertae sedis</taxon>
        <taxon>Zoopagomycota</taxon>
        <taxon>Kickxellomycotina</taxon>
        <taxon>Kickxellomycetes</taxon>
        <taxon>Kickxellales</taxon>
        <taxon>Kickxellaceae</taxon>
        <taxon>Linderina</taxon>
    </lineage>
</organism>
<dbReference type="InterPro" id="IPR037198">
    <property type="entry name" value="MutL_C_sf"/>
</dbReference>
<dbReference type="GO" id="GO:0005524">
    <property type="term" value="F:ATP binding"/>
    <property type="evidence" value="ECO:0007669"/>
    <property type="project" value="InterPro"/>
</dbReference>
<gene>
    <name evidence="4" type="ORF">DL89DRAFT_267332</name>
</gene>
<dbReference type="GO" id="GO:0032300">
    <property type="term" value="C:mismatch repair complex"/>
    <property type="evidence" value="ECO:0007669"/>
    <property type="project" value="InterPro"/>
</dbReference>
<feature type="region of interest" description="Disordered" evidence="2">
    <location>
        <begin position="361"/>
        <end position="400"/>
    </location>
</feature>
<dbReference type="GO" id="GO:0006298">
    <property type="term" value="P:mismatch repair"/>
    <property type="evidence" value="ECO:0007669"/>
    <property type="project" value="InterPro"/>
</dbReference>
<dbReference type="GeneID" id="63804104"/>
<dbReference type="GO" id="GO:0016887">
    <property type="term" value="F:ATP hydrolysis activity"/>
    <property type="evidence" value="ECO:0007669"/>
    <property type="project" value="InterPro"/>
</dbReference>
<dbReference type="PANTHER" id="PTHR10073">
    <property type="entry name" value="DNA MISMATCH REPAIR PROTEIN MLH, PMS, MUTL"/>
    <property type="match status" value="1"/>
</dbReference>
<proteinExistence type="inferred from homology"/>
<dbReference type="SMART" id="SM00853">
    <property type="entry name" value="MutL_C"/>
    <property type="match status" value="1"/>
</dbReference>
<dbReference type="AlphaFoldDB" id="A0A1Y1W995"/>
<feature type="domain" description="MutL C-terminal dimerisation" evidence="3">
    <location>
        <begin position="457"/>
        <end position="661"/>
    </location>
</feature>
<keyword evidence="5" id="KW-1185">Reference proteome</keyword>
<evidence type="ECO:0000313" key="5">
    <source>
        <dbReference type="Proteomes" id="UP000193922"/>
    </source>
</evidence>
<dbReference type="OrthoDB" id="429932at2759"/>
<evidence type="ECO:0000256" key="1">
    <source>
        <dbReference type="ARBA" id="ARBA00006082"/>
    </source>
</evidence>
<accession>A0A1Y1W995</accession>
<protein>
    <recommendedName>
        <fullName evidence="3">MutL C-terminal dimerisation domain-containing protein</fullName>
    </recommendedName>
</protein>
<dbReference type="SUPFAM" id="SSF55874">
    <property type="entry name" value="ATPase domain of HSP90 chaperone/DNA topoisomerase II/histidine kinase"/>
    <property type="match status" value="1"/>
</dbReference>
<sequence>MSIQQLPDRCIRLVRSGASITDICDVVLELVYNSIDASATRIVICINLPQFSASVQDNGCGIDAIGMQSIGRRYHTSKLFADRNTRGFRGEALANISNIGLIDVTSRSTRANTYMRCLVRNERQLLCSRVQQAAESEFSNTTVRVQNIFGSYPVRRQIMQESTRRVLDTLRARLLSCALADPEISLRLVNEGSGSTILHWNSTRSLSHRVAQIYGPRVAQDLDFISMEFGRYLLRGSVSRKPALSRIQYIFVDRAPNAIPALAAVAESVFSNSQYTSQENPAIDSRSAGDLRAQYPVFVLMITTKSETTGGSGSLDVWAERKNPSVTPEMKRLVVMACLKFLRKYSLVTDAQMKYIIDGIDTPPRTKRKADDSLGTDLAEGTARGESVSSRPQTQSQSLLRPRFPLMPSLRQPPYVSHEDDWHGRRPIPKAKSLALDMDNGNLDVADPQAVLQAAAVIGQADNKFIMCQSNGVLLAIDQHAADERIRLEHFYSSLSAALAQISGLGVRDTIAHVEGITLLMPPVQVVLSRHDCDTALSQADKFKRLGFIISEDGRRDPQDMVESHVVIECAPTVLVSRFTGDMRRVDRYAKELVIAISQWRPLHSARGVRALSASQQHSQPAEPDLEAADGWPALANVPPLIAESLKSIACRGAIKFNDPLSHCECTALVRDLARCRFAGFCAHGRRSLAQIAWL</sequence>
<dbReference type="InterPro" id="IPR042120">
    <property type="entry name" value="MutL_C_dimsub"/>
</dbReference>
<dbReference type="Pfam" id="PF13589">
    <property type="entry name" value="HATPase_c_3"/>
    <property type="match status" value="1"/>
</dbReference>
<feature type="compositionally biased region" description="Polar residues" evidence="2">
    <location>
        <begin position="387"/>
        <end position="399"/>
    </location>
</feature>
<reference evidence="4 5" key="1">
    <citation type="submission" date="2016-07" db="EMBL/GenBank/DDBJ databases">
        <title>Pervasive Adenine N6-methylation of Active Genes in Fungi.</title>
        <authorList>
            <consortium name="DOE Joint Genome Institute"/>
            <person name="Mondo S.J."/>
            <person name="Dannebaum R.O."/>
            <person name="Kuo R.C."/>
            <person name="Labutti K."/>
            <person name="Haridas S."/>
            <person name="Kuo A."/>
            <person name="Salamov A."/>
            <person name="Ahrendt S.R."/>
            <person name="Lipzen A."/>
            <person name="Sullivan W."/>
            <person name="Andreopoulos W.B."/>
            <person name="Clum A."/>
            <person name="Lindquist E."/>
            <person name="Daum C."/>
            <person name="Ramamoorthy G.K."/>
            <person name="Gryganskyi A."/>
            <person name="Culley D."/>
            <person name="Magnuson J.K."/>
            <person name="James T.Y."/>
            <person name="O'Malley M.A."/>
            <person name="Stajich J.E."/>
            <person name="Spatafora J.W."/>
            <person name="Visel A."/>
            <person name="Grigoriev I.V."/>
        </authorList>
    </citation>
    <scope>NUCLEOTIDE SEQUENCE [LARGE SCALE GENOMIC DNA]</scope>
    <source>
        <strain evidence="4 5">ATCC 12442</strain>
    </source>
</reference>
<dbReference type="PANTHER" id="PTHR10073:SF47">
    <property type="entry name" value="DNA MISMATCH REPAIR PROTEIN MLH3"/>
    <property type="match status" value="1"/>
</dbReference>
<dbReference type="SUPFAM" id="SSF118116">
    <property type="entry name" value="DNA mismatch repair protein MutL"/>
    <property type="match status" value="2"/>
</dbReference>
<evidence type="ECO:0000256" key="2">
    <source>
        <dbReference type="SAM" id="MobiDB-lite"/>
    </source>
</evidence>
<evidence type="ECO:0000313" key="4">
    <source>
        <dbReference type="EMBL" id="ORX70110.1"/>
    </source>
</evidence>
<name>A0A1Y1W995_9FUNG</name>
<comment type="similarity">
    <text evidence="1">Belongs to the DNA mismatch repair MutL/HexB family.</text>
</comment>
<dbReference type="Gene3D" id="3.30.1540.20">
    <property type="entry name" value="MutL, C-terminal domain, dimerisation subdomain"/>
    <property type="match status" value="1"/>
</dbReference>
<comment type="caution">
    <text evidence="4">The sequence shown here is derived from an EMBL/GenBank/DDBJ whole genome shotgun (WGS) entry which is preliminary data.</text>
</comment>
<dbReference type="GO" id="GO:0140664">
    <property type="term" value="F:ATP-dependent DNA damage sensor activity"/>
    <property type="evidence" value="ECO:0007669"/>
    <property type="project" value="InterPro"/>
</dbReference>
<dbReference type="EMBL" id="MCFD01000006">
    <property type="protein sequence ID" value="ORX70110.1"/>
    <property type="molecule type" value="Genomic_DNA"/>
</dbReference>
<dbReference type="InterPro" id="IPR036890">
    <property type="entry name" value="HATPase_C_sf"/>
</dbReference>
<dbReference type="InterPro" id="IPR042121">
    <property type="entry name" value="MutL_C_regsub"/>
</dbReference>
<dbReference type="RefSeq" id="XP_040743748.1">
    <property type="nucleotide sequence ID" value="XM_040887456.1"/>
</dbReference>